<evidence type="ECO:0000256" key="1">
    <source>
        <dbReference type="SAM" id="MobiDB-lite"/>
    </source>
</evidence>
<organism evidence="2 3">
    <name type="scientific">Caerostris extrusa</name>
    <name type="common">Bark spider</name>
    <name type="synonym">Caerostris bankana</name>
    <dbReference type="NCBI Taxonomy" id="172846"/>
    <lineage>
        <taxon>Eukaryota</taxon>
        <taxon>Metazoa</taxon>
        <taxon>Ecdysozoa</taxon>
        <taxon>Arthropoda</taxon>
        <taxon>Chelicerata</taxon>
        <taxon>Arachnida</taxon>
        <taxon>Araneae</taxon>
        <taxon>Araneomorphae</taxon>
        <taxon>Entelegynae</taxon>
        <taxon>Araneoidea</taxon>
        <taxon>Araneidae</taxon>
        <taxon>Caerostris</taxon>
    </lineage>
</organism>
<sequence>MRCFQKNKAKKNFISKHSARYKLLPKDSSKDKNIGKLLKKSSRKPNQFEGKKEKTFEVETTESDLLNYEKQLNKPDYLFKDLPIENLWWYNVIAAQDSMKKSTDAIVDKEFNKSTVKESQILISMRNQRDQFEVATTASDFSKNGNQPQTLNI</sequence>
<accession>A0AAV4MIB4</accession>
<keyword evidence="3" id="KW-1185">Reference proteome</keyword>
<feature type="region of interest" description="Disordered" evidence="1">
    <location>
        <begin position="25"/>
        <end position="55"/>
    </location>
</feature>
<evidence type="ECO:0008006" key="4">
    <source>
        <dbReference type="Google" id="ProtNLM"/>
    </source>
</evidence>
<reference evidence="2 3" key="1">
    <citation type="submission" date="2021-06" db="EMBL/GenBank/DDBJ databases">
        <title>Caerostris extrusa draft genome.</title>
        <authorList>
            <person name="Kono N."/>
            <person name="Arakawa K."/>
        </authorList>
    </citation>
    <scope>NUCLEOTIDE SEQUENCE [LARGE SCALE GENOMIC DNA]</scope>
</reference>
<feature type="compositionally biased region" description="Basic and acidic residues" evidence="1">
    <location>
        <begin position="25"/>
        <end position="34"/>
    </location>
</feature>
<comment type="caution">
    <text evidence="2">The sequence shown here is derived from an EMBL/GenBank/DDBJ whole genome shotgun (WGS) entry which is preliminary data.</text>
</comment>
<dbReference type="EMBL" id="BPLR01019819">
    <property type="protein sequence ID" value="GIX72121.1"/>
    <property type="molecule type" value="Genomic_DNA"/>
</dbReference>
<dbReference type="AlphaFoldDB" id="A0AAV4MIB4"/>
<gene>
    <name evidence="2" type="ORF">CEXT_90651</name>
</gene>
<proteinExistence type="predicted"/>
<dbReference type="Proteomes" id="UP001054945">
    <property type="component" value="Unassembled WGS sequence"/>
</dbReference>
<name>A0AAV4MIB4_CAEEX</name>
<evidence type="ECO:0000313" key="3">
    <source>
        <dbReference type="Proteomes" id="UP001054945"/>
    </source>
</evidence>
<protein>
    <recommendedName>
        <fullName evidence="4">Ycf1</fullName>
    </recommendedName>
</protein>
<evidence type="ECO:0000313" key="2">
    <source>
        <dbReference type="EMBL" id="GIX72121.1"/>
    </source>
</evidence>